<evidence type="ECO:0000313" key="2">
    <source>
        <dbReference type="Proteomes" id="UP000741013"/>
    </source>
</evidence>
<organism evidence="1 2">
    <name type="scientific">Amycolatopsis magusensis</name>
    <dbReference type="NCBI Taxonomy" id="882444"/>
    <lineage>
        <taxon>Bacteria</taxon>
        <taxon>Bacillati</taxon>
        <taxon>Actinomycetota</taxon>
        <taxon>Actinomycetes</taxon>
        <taxon>Pseudonocardiales</taxon>
        <taxon>Pseudonocardiaceae</taxon>
        <taxon>Amycolatopsis</taxon>
    </lineage>
</organism>
<dbReference type="EMBL" id="JAGGMS010000001">
    <property type="protein sequence ID" value="MBP2184511.1"/>
    <property type="molecule type" value="Genomic_DNA"/>
</dbReference>
<dbReference type="Proteomes" id="UP000741013">
    <property type="component" value="Unassembled WGS sequence"/>
</dbReference>
<comment type="caution">
    <text evidence="1">The sequence shown here is derived from an EMBL/GenBank/DDBJ whole genome shotgun (WGS) entry which is preliminary data.</text>
</comment>
<proteinExistence type="predicted"/>
<reference evidence="1 2" key="1">
    <citation type="submission" date="2021-03" db="EMBL/GenBank/DDBJ databases">
        <title>Sequencing the genomes of 1000 actinobacteria strains.</title>
        <authorList>
            <person name="Klenk H.-P."/>
        </authorList>
    </citation>
    <scope>NUCLEOTIDE SEQUENCE [LARGE SCALE GENOMIC DNA]</scope>
    <source>
        <strain evidence="1 2">DSM 45510</strain>
    </source>
</reference>
<gene>
    <name evidence="1" type="ORF">JOM49_006037</name>
</gene>
<sequence length="31" mass="3401">MGAAPVDTGFTEFVSTRVPWLRKVAYLLCGD</sequence>
<evidence type="ECO:0000313" key="1">
    <source>
        <dbReference type="EMBL" id="MBP2184511.1"/>
    </source>
</evidence>
<protein>
    <submittedName>
        <fullName evidence="1">Uncharacterized protein</fullName>
    </submittedName>
</protein>
<name>A0ABS4Q0Y6_9PSEU</name>
<accession>A0ABS4Q0Y6</accession>
<keyword evidence="2" id="KW-1185">Reference proteome</keyword>